<protein>
    <submittedName>
        <fullName evidence="1">Uncharacterized protein</fullName>
    </submittedName>
</protein>
<name>J9GNU3_9ZZZZ</name>
<dbReference type="EMBL" id="AMCI01000313">
    <property type="protein sequence ID" value="EJX09817.1"/>
    <property type="molecule type" value="Genomic_DNA"/>
</dbReference>
<reference evidence="1" key="1">
    <citation type="journal article" date="2012" name="PLoS ONE">
        <title>Gene sets for utilization of primary and secondary nutrition supplies in the distal gut of endangered iberian lynx.</title>
        <authorList>
            <person name="Alcaide M."/>
            <person name="Messina E."/>
            <person name="Richter M."/>
            <person name="Bargiela R."/>
            <person name="Peplies J."/>
            <person name="Huws S.A."/>
            <person name="Newbold C.J."/>
            <person name="Golyshin P.N."/>
            <person name="Simon M.A."/>
            <person name="Lopez G."/>
            <person name="Yakimov M.M."/>
            <person name="Ferrer M."/>
        </authorList>
    </citation>
    <scope>NUCLEOTIDE SEQUENCE</scope>
</reference>
<accession>J9GNU3</accession>
<dbReference type="AlphaFoldDB" id="J9GNU3"/>
<sequence>MVLDFLGCGEDIALVHIGHDDDEFEVAVFKFFEGFFFSSHLGEAGWVA</sequence>
<proteinExistence type="predicted"/>
<gene>
    <name evidence="1" type="ORF">EVA_02076</name>
</gene>
<comment type="caution">
    <text evidence="1">The sequence shown here is derived from an EMBL/GenBank/DDBJ whole genome shotgun (WGS) entry which is preliminary data.</text>
</comment>
<organism evidence="1">
    <name type="scientific">gut metagenome</name>
    <dbReference type="NCBI Taxonomy" id="749906"/>
    <lineage>
        <taxon>unclassified sequences</taxon>
        <taxon>metagenomes</taxon>
        <taxon>organismal metagenomes</taxon>
    </lineage>
</organism>
<evidence type="ECO:0000313" key="1">
    <source>
        <dbReference type="EMBL" id="EJX09817.1"/>
    </source>
</evidence>